<dbReference type="GO" id="GO:0031564">
    <property type="term" value="P:transcription antitermination"/>
    <property type="evidence" value="ECO:0007669"/>
    <property type="project" value="UniProtKB-KW"/>
</dbReference>
<dbReference type="GO" id="GO:0005829">
    <property type="term" value="C:cytosol"/>
    <property type="evidence" value="ECO:0007669"/>
    <property type="project" value="TreeGrafter"/>
</dbReference>
<comment type="caution">
    <text evidence="9">The sequence shown here is derived from an EMBL/GenBank/DDBJ whole genome shotgun (WGS) entry which is preliminary data.</text>
</comment>
<evidence type="ECO:0000256" key="6">
    <source>
        <dbReference type="HAMAP-Rule" id="MF_00073"/>
    </source>
</evidence>
<keyword evidence="2 6" id="KW-0889">Transcription antitermination</keyword>
<dbReference type="InterPro" id="IPR011605">
    <property type="entry name" value="NusB_fam"/>
</dbReference>
<accession>A0AB36RNC2</accession>
<dbReference type="Pfam" id="PF01029">
    <property type="entry name" value="NusB"/>
    <property type="match status" value="1"/>
</dbReference>
<evidence type="ECO:0000313" key="10">
    <source>
        <dbReference type="Proteomes" id="UP000218041"/>
    </source>
</evidence>
<gene>
    <name evidence="6" type="primary">nusB</name>
    <name evidence="9" type="ORF">CKJ80_04380</name>
</gene>
<dbReference type="PANTHER" id="PTHR11078">
    <property type="entry name" value="N UTILIZATION SUBSTANCE PROTEIN B-RELATED"/>
    <property type="match status" value="1"/>
</dbReference>
<organism evidence="9 10">
    <name type="scientific">Corynebacterium hadale</name>
    <dbReference type="NCBI Taxonomy" id="2026255"/>
    <lineage>
        <taxon>Bacteria</taxon>
        <taxon>Bacillati</taxon>
        <taxon>Actinomycetota</taxon>
        <taxon>Actinomycetes</taxon>
        <taxon>Mycobacteriales</taxon>
        <taxon>Corynebacteriaceae</taxon>
        <taxon>Corynebacterium</taxon>
    </lineage>
</organism>
<evidence type="ECO:0000259" key="8">
    <source>
        <dbReference type="Pfam" id="PF01029"/>
    </source>
</evidence>
<reference evidence="9 10" key="1">
    <citation type="submission" date="2017-08" db="EMBL/GenBank/DDBJ databases">
        <title>Whole genome sequences of 6 clinical strains closest to Corynebacterium imitans.</title>
        <authorList>
            <person name="Bernier A.-M."/>
            <person name="Burdz T."/>
            <person name="Bernard K."/>
        </authorList>
    </citation>
    <scope>NUCLEOTIDE SEQUENCE [LARGE SCALE GENOMIC DNA]</scope>
    <source>
        <strain evidence="9 10">NML92-0415</strain>
    </source>
</reference>
<keyword evidence="3 6" id="KW-0694">RNA-binding</keyword>
<dbReference type="SUPFAM" id="SSF48013">
    <property type="entry name" value="NusB-like"/>
    <property type="match status" value="1"/>
</dbReference>
<evidence type="ECO:0000256" key="4">
    <source>
        <dbReference type="ARBA" id="ARBA00023015"/>
    </source>
</evidence>
<feature type="compositionally biased region" description="Low complexity" evidence="7">
    <location>
        <begin position="161"/>
        <end position="177"/>
    </location>
</feature>
<dbReference type="GO" id="GO:0006353">
    <property type="term" value="P:DNA-templated transcription termination"/>
    <property type="evidence" value="ECO:0007669"/>
    <property type="project" value="UniProtKB-UniRule"/>
</dbReference>
<dbReference type="Gene3D" id="1.10.940.10">
    <property type="entry name" value="NusB-like"/>
    <property type="match status" value="1"/>
</dbReference>
<name>A0AB36RNC2_9CORY</name>
<dbReference type="RefSeq" id="WP_095554914.1">
    <property type="nucleotide sequence ID" value="NZ_NSGP01000004.1"/>
</dbReference>
<comment type="similarity">
    <text evidence="1 6">Belongs to the NusB family.</text>
</comment>
<dbReference type="GO" id="GO:0003723">
    <property type="term" value="F:RNA binding"/>
    <property type="evidence" value="ECO:0007669"/>
    <property type="project" value="UniProtKB-UniRule"/>
</dbReference>
<sequence>MPDYKRHGARYRARRRAVDILFEAETRDVDPVEIVEDRAELSRNPQNSVAPVADYTRQIISGAAEQLDDLDDAIERYLVDDWELFRLPAVDRQILRVCAWEIMYNEDVDAPISIKEGVEMAAEYSGAAASPYINVVLDGIAQRGAPEAPFADDTEDALGAEGAEGTEEAGVGEQEATSADDAQRAVTAVVAGAAVPPESRSAVAEKLEN</sequence>
<dbReference type="InterPro" id="IPR035926">
    <property type="entry name" value="NusB-like_sf"/>
</dbReference>
<comment type="function">
    <text evidence="6">Involved in transcription antitermination. Required for transcription of ribosomal RNA (rRNA) genes. Binds specifically to the boxA antiterminator sequence of the ribosomal RNA (rrn) operons.</text>
</comment>
<dbReference type="HAMAP" id="MF_00073">
    <property type="entry name" value="NusB"/>
    <property type="match status" value="1"/>
</dbReference>
<feature type="region of interest" description="Disordered" evidence="7">
    <location>
        <begin position="161"/>
        <end position="182"/>
    </location>
</feature>
<dbReference type="PANTHER" id="PTHR11078:SF3">
    <property type="entry name" value="ANTITERMINATION NUSB DOMAIN-CONTAINING PROTEIN"/>
    <property type="match status" value="1"/>
</dbReference>
<evidence type="ECO:0000256" key="5">
    <source>
        <dbReference type="ARBA" id="ARBA00023163"/>
    </source>
</evidence>
<evidence type="ECO:0000256" key="1">
    <source>
        <dbReference type="ARBA" id="ARBA00005952"/>
    </source>
</evidence>
<protein>
    <recommendedName>
        <fullName evidence="6">Transcription antitermination protein NusB</fullName>
    </recommendedName>
    <alternativeName>
        <fullName evidence="6">Antitermination factor NusB</fullName>
    </alternativeName>
</protein>
<dbReference type="EMBL" id="NSGP01000004">
    <property type="protein sequence ID" value="PAT10964.1"/>
    <property type="molecule type" value="Genomic_DNA"/>
</dbReference>
<evidence type="ECO:0000256" key="3">
    <source>
        <dbReference type="ARBA" id="ARBA00022884"/>
    </source>
</evidence>
<dbReference type="NCBIfam" id="TIGR01951">
    <property type="entry name" value="nusB"/>
    <property type="match status" value="1"/>
</dbReference>
<feature type="domain" description="NusB/RsmB/TIM44" evidence="8">
    <location>
        <begin position="12"/>
        <end position="141"/>
    </location>
</feature>
<dbReference type="Proteomes" id="UP000218041">
    <property type="component" value="Unassembled WGS sequence"/>
</dbReference>
<proteinExistence type="inferred from homology"/>
<dbReference type="AlphaFoldDB" id="A0AB36RNC2"/>
<evidence type="ECO:0000256" key="7">
    <source>
        <dbReference type="SAM" id="MobiDB-lite"/>
    </source>
</evidence>
<evidence type="ECO:0000256" key="2">
    <source>
        <dbReference type="ARBA" id="ARBA00022814"/>
    </source>
</evidence>
<dbReference type="InterPro" id="IPR006027">
    <property type="entry name" value="NusB_RsmB_TIM44"/>
</dbReference>
<evidence type="ECO:0000313" key="9">
    <source>
        <dbReference type="EMBL" id="PAT10964.1"/>
    </source>
</evidence>
<keyword evidence="4 6" id="KW-0805">Transcription regulation</keyword>
<keyword evidence="5 6" id="KW-0804">Transcription</keyword>